<dbReference type="GeneID" id="19969262"/>
<evidence type="ECO:0000313" key="2">
    <source>
        <dbReference type="Proteomes" id="UP000030752"/>
    </source>
</evidence>
<evidence type="ECO:0008006" key="3">
    <source>
        <dbReference type="Google" id="ProtNLM"/>
    </source>
</evidence>
<dbReference type="Proteomes" id="UP000030752">
    <property type="component" value="Unassembled WGS sequence"/>
</dbReference>
<dbReference type="eggNOG" id="ENOG502T9XP">
    <property type="taxonomic scope" value="Eukaryota"/>
</dbReference>
<proteinExistence type="predicted"/>
<dbReference type="RefSeq" id="XP_008714501.1">
    <property type="nucleotide sequence ID" value="XM_008716279.1"/>
</dbReference>
<accession>W2S2E7</accession>
<keyword evidence="2" id="KW-1185">Reference proteome</keyword>
<reference evidence="1 2" key="1">
    <citation type="submission" date="2013-03" db="EMBL/GenBank/DDBJ databases">
        <title>The Genome Sequence of Phialophora europaea CBS 101466.</title>
        <authorList>
            <consortium name="The Broad Institute Genomics Platform"/>
            <person name="Cuomo C."/>
            <person name="de Hoog S."/>
            <person name="Gorbushina A."/>
            <person name="Walker B."/>
            <person name="Young S.K."/>
            <person name="Zeng Q."/>
            <person name="Gargeya S."/>
            <person name="Fitzgerald M."/>
            <person name="Haas B."/>
            <person name="Abouelleil A."/>
            <person name="Allen A.W."/>
            <person name="Alvarado L."/>
            <person name="Arachchi H.M."/>
            <person name="Berlin A.M."/>
            <person name="Chapman S.B."/>
            <person name="Gainer-Dewar J."/>
            <person name="Goldberg J."/>
            <person name="Griggs A."/>
            <person name="Gujja S."/>
            <person name="Hansen M."/>
            <person name="Howarth C."/>
            <person name="Imamovic A."/>
            <person name="Ireland A."/>
            <person name="Larimer J."/>
            <person name="McCowan C."/>
            <person name="Murphy C."/>
            <person name="Pearson M."/>
            <person name="Poon T.W."/>
            <person name="Priest M."/>
            <person name="Roberts A."/>
            <person name="Saif S."/>
            <person name="Shea T."/>
            <person name="Sisk P."/>
            <person name="Sykes S."/>
            <person name="Wortman J."/>
            <person name="Nusbaum C."/>
            <person name="Birren B."/>
        </authorList>
    </citation>
    <scope>NUCLEOTIDE SEQUENCE [LARGE SCALE GENOMIC DNA]</scope>
    <source>
        <strain evidence="1 2">CBS 101466</strain>
    </source>
</reference>
<protein>
    <recommendedName>
        <fullName evidence="3">F-box domain-containing protein</fullName>
    </recommendedName>
</protein>
<dbReference type="VEuPathDB" id="FungiDB:HMPREF1541_01923"/>
<dbReference type="OrthoDB" id="4155341at2759"/>
<name>W2S2E7_CYPE1</name>
<evidence type="ECO:0000313" key="1">
    <source>
        <dbReference type="EMBL" id="ETN42765.1"/>
    </source>
</evidence>
<dbReference type="Gene3D" id="3.80.10.10">
    <property type="entry name" value="Ribonuclease Inhibitor"/>
    <property type="match status" value="1"/>
</dbReference>
<sequence length="317" mass="35543">MGLTKFIAQPYAVERERITSALACFPNLTSISILRQTDPARNHAPTWMVREILIWIARHLSRLQYMRIDYDGYPLDHFAHLPSLRTLQLSGFSDTAPKHAQQSLRSLMNLQELHIIPAGYIMRRPYFKCQQPKQSVTAALIQNLKPLRVLTLCEPPERQANSEAFLTPLMMKAVGSAHGQSLVELRICSLHALSGATLSMLSALLTTATRLRALGLTFPDMLVDLLDALPETVILLELLVRDAVEALIMLDRLNALPSTSLQRRRVKFLTASSAINATGLASTKLPICQVEEMCHVSRRAHSDWTVSWGVWRPFSDA</sequence>
<dbReference type="HOGENOM" id="CLU_877225_0_0_1"/>
<dbReference type="AlphaFoldDB" id="W2S2E7"/>
<organism evidence="1 2">
    <name type="scientific">Cyphellophora europaea (strain CBS 101466)</name>
    <name type="common">Phialophora europaea</name>
    <dbReference type="NCBI Taxonomy" id="1220924"/>
    <lineage>
        <taxon>Eukaryota</taxon>
        <taxon>Fungi</taxon>
        <taxon>Dikarya</taxon>
        <taxon>Ascomycota</taxon>
        <taxon>Pezizomycotina</taxon>
        <taxon>Eurotiomycetes</taxon>
        <taxon>Chaetothyriomycetidae</taxon>
        <taxon>Chaetothyriales</taxon>
        <taxon>Cyphellophoraceae</taxon>
        <taxon>Cyphellophora</taxon>
    </lineage>
</organism>
<dbReference type="InterPro" id="IPR032675">
    <property type="entry name" value="LRR_dom_sf"/>
</dbReference>
<dbReference type="SUPFAM" id="SSF52047">
    <property type="entry name" value="RNI-like"/>
    <property type="match status" value="1"/>
</dbReference>
<dbReference type="EMBL" id="KB822718">
    <property type="protein sequence ID" value="ETN42765.1"/>
    <property type="molecule type" value="Genomic_DNA"/>
</dbReference>
<dbReference type="InParanoid" id="W2S2E7"/>
<gene>
    <name evidence="1" type="ORF">HMPREF1541_01923</name>
</gene>